<protein>
    <recommendedName>
        <fullName evidence="3">F-box domain-containing protein</fullName>
    </recommendedName>
</protein>
<proteinExistence type="predicted"/>
<reference evidence="1" key="1">
    <citation type="submission" date="2020-05" db="EMBL/GenBank/DDBJ databases">
        <title>Phylogenomic resolution of chytrid fungi.</title>
        <authorList>
            <person name="Stajich J.E."/>
            <person name="Amses K."/>
            <person name="Simmons R."/>
            <person name="Seto K."/>
            <person name="Myers J."/>
            <person name="Bonds A."/>
            <person name="Quandt C.A."/>
            <person name="Barry K."/>
            <person name="Liu P."/>
            <person name="Grigoriev I."/>
            <person name="Longcore J.E."/>
            <person name="James T.Y."/>
        </authorList>
    </citation>
    <scope>NUCLEOTIDE SEQUENCE</scope>
    <source>
        <strain evidence="1">JEL0318</strain>
    </source>
</reference>
<comment type="caution">
    <text evidence="1">The sequence shown here is derived from an EMBL/GenBank/DDBJ whole genome shotgun (WGS) entry which is preliminary data.</text>
</comment>
<dbReference type="SUPFAM" id="SSF52058">
    <property type="entry name" value="L domain-like"/>
    <property type="match status" value="1"/>
</dbReference>
<accession>A0AAD5SFK1</accession>
<dbReference type="InterPro" id="IPR032675">
    <property type="entry name" value="LRR_dom_sf"/>
</dbReference>
<evidence type="ECO:0008006" key="3">
    <source>
        <dbReference type="Google" id="ProtNLM"/>
    </source>
</evidence>
<gene>
    <name evidence="1" type="ORF">HK097_004257</name>
</gene>
<organism evidence="1 2">
    <name type="scientific">Rhizophlyctis rosea</name>
    <dbReference type="NCBI Taxonomy" id="64517"/>
    <lineage>
        <taxon>Eukaryota</taxon>
        <taxon>Fungi</taxon>
        <taxon>Fungi incertae sedis</taxon>
        <taxon>Chytridiomycota</taxon>
        <taxon>Chytridiomycota incertae sedis</taxon>
        <taxon>Chytridiomycetes</taxon>
        <taxon>Rhizophlyctidales</taxon>
        <taxon>Rhizophlyctidaceae</taxon>
        <taxon>Rhizophlyctis</taxon>
    </lineage>
</organism>
<dbReference type="Proteomes" id="UP001212841">
    <property type="component" value="Unassembled WGS sequence"/>
</dbReference>
<dbReference type="AlphaFoldDB" id="A0AAD5SFK1"/>
<keyword evidence="2" id="KW-1185">Reference proteome</keyword>
<sequence length="500" mass="56918">MFPFKHWAPVDLLTEAQSITAKVRADIDDLRPLSLPSTANGTTPTTTNGALPSLVIERILYWADAMDGRGYHVDEYSWSLVSRAWNDAFRRMLAMRCTTNSSKAVTAALLYETHFGTFLRRQQELRALTVDLHSFNDGESIERRVVNERITGTSTLHTLIALTNLAELNLSFIAFDTMSFIRWIAQSSSLRHLTISCCTAHGTIDHDDSCIELAEQHLKKLVFLHVDDVAEEDVPEDRSQTLLTYLLSHTRNLLSLKLPSTYSQNLEVDGSHLKYLECWSIANRDLSFLNLKGLEKLCITDWKTFQSFGRKLNCLSVLHYRLWEQDLEPASKNLYKTLLYDFPPLRVLDISIARHSDKTYQPWSSKFVTEYFSAKGSNLTGISISADDSPPYILDIVAEHCKQLTHVAVFSDSSKRAFGHGDGEGGLAVLDDLLLTMVDIDYILPSEVEIFVEQCRRIRLRKLCVWGYNLGWREEVKAGMRRIGFLGFWDAQESFSDPSW</sequence>
<dbReference type="Gene3D" id="3.80.10.10">
    <property type="entry name" value="Ribonuclease Inhibitor"/>
    <property type="match status" value="1"/>
</dbReference>
<dbReference type="EMBL" id="JADGJD010000207">
    <property type="protein sequence ID" value="KAJ3053443.1"/>
    <property type="molecule type" value="Genomic_DNA"/>
</dbReference>
<evidence type="ECO:0000313" key="1">
    <source>
        <dbReference type="EMBL" id="KAJ3053443.1"/>
    </source>
</evidence>
<evidence type="ECO:0000313" key="2">
    <source>
        <dbReference type="Proteomes" id="UP001212841"/>
    </source>
</evidence>
<name>A0AAD5SFK1_9FUNG</name>